<accession>A0ABW4ZN91</accession>
<evidence type="ECO:0000313" key="6">
    <source>
        <dbReference type="EMBL" id="MFD2163322.1"/>
    </source>
</evidence>
<sequence>MDITLLLLLSLFIVGFLYASVGHGGASGYLAVLSIFAVPVLSYKPIILILNIMVAGIGFIQFSRAGYFKWKLCWPFLLSSLPMAYLGSMMSVKGDIYNLILGLALIIPVVRLLGLIPGEKGKKVELSLPLALIFGLVIGFLSGMLSIGGGIFLSPLLIILAWANAKEAAAASALFIVLNSIAGLMGHRGDIHFGQDSFMWFTSALAGGIMGSYFGSRHFGVLTVKYLLSAVLALASCKLIFFM</sequence>
<gene>
    <name evidence="6" type="ORF">ACFSJU_13025</name>
</gene>
<evidence type="ECO:0000256" key="1">
    <source>
        <dbReference type="ARBA" id="ARBA00004141"/>
    </source>
</evidence>
<feature type="transmembrane region" description="Helical" evidence="5">
    <location>
        <begin position="130"/>
        <end position="162"/>
    </location>
</feature>
<dbReference type="InterPro" id="IPR002781">
    <property type="entry name" value="TM_pro_TauE-like"/>
</dbReference>
<keyword evidence="4 5" id="KW-0472">Membrane</keyword>
<evidence type="ECO:0000256" key="4">
    <source>
        <dbReference type="ARBA" id="ARBA00023136"/>
    </source>
</evidence>
<protein>
    <recommendedName>
        <fullName evidence="5">Probable membrane transporter protein</fullName>
    </recommendedName>
</protein>
<dbReference type="InterPro" id="IPR051598">
    <property type="entry name" value="TSUP/Inactive_protease-like"/>
</dbReference>
<reference evidence="7" key="1">
    <citation type="journal article" date="2019" name="Int. J. Syst. Evol. Microbiol.">
        <title>The Global Catalogue of Microorganisms (GCM) 10K type strain sequencing project: providing services to taxonomists for standard genome sequencing and annotation.</title>
        <authorList>
            <consortium name="The Broad Institute Genomics Platform"/>
            <consortium name="The Broad Institute Genome Sequencing Center for Infectious Disease"/>
            <person name="Wu L."/>
            <person name="Ma J."/>
        </authorList>
    </citation>
    <scope>NUCLEOTIDE SEQUENCE [LARGE SCALE GENOMIC DNA]</scope>
    <source>
        <strain evidence="7">KCTC 42217</strain>
    </source>
</reference>
<feature type="transmembrane region" description="Helical" evidence="5">
    <location>
        <begin position="222"/>
        <end position="241"/>
    </location>
</feature>
<organism evidence="6 7">
    <name type="scientific">Paradesertivirga mongoliensis</name>
    <dbReference type="NCBI Taxonomy" id="2100740"/>
    <lineage>
        <taxon>Bacteria</taxon>
        <taxon>Pseudomonadati</taxon>
        <taxon>Bacteroidota</taxon>
        <taxon>Sphingobacteriia</taxon>
        <taxon>Sphingobacteriales</taxon>
        <taxon>Sphingobacteriaceae</taxon>
        <taxon>Paradesertivirga</taxon>
    </lineage>
</organism>
<keyword evidence="7" id="KW-1185">Reference proteome</keyword>
<evidence type="ECO:0000256" key="3">
    <source>
        <dbReference type="ARBA" id="ARBA00022989"/>
    </source>
</evidence>
<dbReference type="Proteomes" id="UP001597387">
    <property type="component" value="Unassembled WGS sequence"/>
</dbReference>
<dbReference type="PANTHER" id="PTHR43701:SF5">
    <property type="entry name" value="MEMBRANE TRANSPORTER PROTEIN-RELATED"/>
    <property type="match status" value="1"/>
</dbReference>
<feature type="transmembrane region" description="Helical" evidence="5">
    <location>
        <begin position="198"/>
        <end position="216"/>
    </location>
</feature>
<evidence type="ECO:0000256" key="2">
    <source>
        <dbReference type="ARBA" id="ARBA00022692"/>
    </source>
</evidence>
<dbReference type="Pfam" id="PF01925">
    <property type="entry name" value="TauE"/>
    <property type="match status" value="1"/>
</dbReference>
<feature type="transmembrane region" description="Helical" evidence="5">
    <location>
        <begin position="29"/>
        <end position="60"/>
    </location>
</feature>
<keyword evidence="2 5" id="KW-0812">Transmembrane</keyword>
<feature type="transmembrane region" description="Helical" evidence="5">
    <location>
        <begin position="72"/>
        <end position="90"/>
    </location>
</feature>
<keyword evidence="5" id="KW-1003">Cell membrane</keyword>
<comment type="similarity">
    <text evidence="5">Belongs to the 4-toluene sulfonate uptake permease (TSUP) (TC 2.A.102) family.</text>
</comment>
<name>A0ABW4ZN91_9SPHI</name>
<keyword evidence="3 5" id="KW-1133">Transmembrane helix</keyword>
<feature type="transmembrane region" description="Helical" evidence="5">
    <location>
        <begin position="168"/>
        <end position="186"/>
    </location>
</feature>
<proteinExistence type="inferred from homology"/>
<comment type="subcellular location">
    <subcellularLocation>
        <location evidence="5">Cell membrane</location>
        <topology evidence="5">Multi-pass membrane protein</topology>
    </subcellularLocation>
    <subcellularLocation>
        <location evidence="1">Membrane</location>
        <topology evidence="1">Multi-pass membrane protein</topology>
    </subcellularLocation>
</comment>
<evidence type="ECO:0000256" key="5">
    <source>
        <dbReference type="RuleBase" id="RU363041"/>
    </source>
</evidence>
<evidence type="ECO:0000313" key="7">
    <source>
        <dbReference type="Proteomes" id="UP001597387"/>
    </source>
</evidence>
<dbReference type="EMBL" id="JBHUHZ010000002">
    <property type="protein sequence ID" value="MFD2163322.1"/>
    <property type="molecule type" value="Genomic_DNA"/>
</dbReference>
<comment type="caution">
    <text evidence="6">The sequence shown here is derived from an EMBL/GenBank/DDBJ whole genome shotgun (WGS) entry which is preliminary data.</text>
</comment>
<dbReference type="RefSeq" id="WP_255901076.1">
    <property type="nucleotide sequence ID" value="NZ_JAFMZO010000002.1"/>
</dbReference>
<dbReference type="PANTHER" id="PTHR43701">
    <property type="entry name" value="MEMBRANE TRANSPORTER PROTEIN MJ0441-RELATED"/>
    <property type="match status" value="1"/>
</dbReference>
<feature type="transmembrane region" description="Helical" evidence="5">
    <location>
        <begin position="96"/>
        <end position="118"/>
    </location>
</feature>